<dbReference type="KEGG" id="pvk:EPZ47_15305"/>
<keyword evidence="1" id="KW-0067">ATP-binding</keyword>
<dbReference type="RefSeq" id="WP_135845559.1">
    <property type="nucleotide sequence ID" value="NZ_CP035088.1"/>
</dbReference>
<name>A0A4P7PH86_9PSED</name>
<dbReference type="Proteomes" id="UP000296468">
    <property type="component" value="Chromosome"/>
</dbReference>
<evidence type="ECO:0000313" key="1">
    <source>
        <dbReference type="EMBL" id="QBZ90029.1"/>
    </source>
</evidence>
<dbReference type="EMBL" id="CP035088">
    <property type="protein sequence ID" value="QBZ90029.1"/>
    <property type="molecule type" value="Genomic_DNA"/>
</dbReference>
<dbReference type="GO" id="GO:0003677">
    <property type="term" value="F:DNA binding"/>
    <property type="evidence" value="ECO:0007669"/>
    <property type="project" value="InterPro"/>
</dbReference>
<dbReference type="GO" id="GO:0003678">
    <property type="term" value="F:DNA helicase activity"/>
    <property type="evidence" value="ECO:0007669"/>
    <property type="project" value="InterPro"/>
</dbReference>
<dbReference type="GO" id="GO:0005524">
    <property type="term" value="F:ATP binding"/>
    <property type="evidence" value="ECO:0007669"/>
    <property type="project" value="InterPro"/>
</dbReference>
<dbReference type="SUPFAM" id="SSF52540">
    <property type="entry name" value="P-loop containing nucleoside triphosphate hydrolases"/>
    <property type="match status" value="1"/>
</dbReference>
<gene>
    <name evidence="1" type="ORF">EPZ47_15305</name>
</gene>
<dbReference type="InterPro" id="IPR000212">
    <property type="entry name" value="DNA_helicase_UvrD/REP"/>
</dbReference>
<sequence>MDKRVIFAVAGSGKTTHLISCLSLEKRALIITYTENNHSHLRNRIIQKFGTIPSNISLMTYFSFLHGFCYRPIMQLQMNTRGMNFRRPPQRNFALDDMRRYRDPSGRLYHNRLAKLIEVKGFLPVVRARIERFYDAVYVDEVQDFAGHDFNLLLEISAANADMLLVGDFYQHTFDTSRDGAVNGSLHNDILRYEKRFKDAKITVDKETLSKSWRCGTTVCEFIRVHLQINIDAHEDRVSEVVNVNTQELADQLHRDQNVVKLFYEQHYKYGCCSQNWGASKGQDHYEDICVILGTKAWNQYLEGKLHESVAQTRNKLYVAFSRARGRVYVAPDNLFKQYKT</sequence>
<dbReference type="InterPro" id="IPR027417">
    <property type="entry name" value="P-loop_NTPase"/>
</dbReference>
<evidence type="ECO:0000313" key="2">
    <source>
        <dbReference type="Proteomes" id="UP000296468"/>
    </source>
</evidence>
<dbReference type="AlphaFoldDB" id="A0A4P7PH86"/>
<reference evidence="1 2" key="1">
    <citation type="journal article" date="2019" name="Front. Microbiol.">
        <title>In silico and Genetic Analyses of Cyclic Lipopeptide Synthetic Gene Clusters in Pseudomonas sp. 11K1.</title>
        <authorList>
            <person name="Zhao H."/>
            <person name="Liu Y.P."/>
            <person name="Zhang L.Q."/>
        </authorList>
    </citation>
    <scope>NUCLEOTIDE SEQUENCE [LARGE SCALE GENOMIC DNA]</scope>
    <source>
        <strain evidence="1 2">11K1</strain>
    </source>
</reference>
<keyword evidence="1" id="KW-0547">Nucleotide-binding</keyword>
<accession>A0A4P7PH86</accession>
<dbReference type="OrthoDB" id="5107704at2"/>
<protein>
    <submittedName>
        <fullName evidence="1">DNA helicase UvrD</fullName>
    </submittedName>
</protein>
<keyword evidence="1" id="KW-0378">Hydrolase</keyword>
<organism evidence="1 2">
    <name type="scientific">Pseudomonas viciae</name>
    <dbReference type="NCBI Taxonomy" id="2505979"/>
    <lineage>
        <taxon>Bacteria</taxon>
        <taxon>Pseudomonadati</taxon>
        <taxon>Pseudomonadota</taxon>
        <taxon>Gammaproteobacteria</taxon>
        <taxon>Pseudomonadales</taxon>
        <taxon>Pseudomonadaceae</taxon>
        <taxon>Pseudomonas</taxon>
    </lineage>
</organism>
<keyword evidence="1" id="KW-0347">Helicase</keyword>
<proteinExistence type="predicted"/>
<dbReference type="PANTHER" id="PTHR11070">
    <property type="entry name" value="UVRD / RECB / PCRA DNA HELICASE FAMILY MEMBER"/>
    <property type="match status" value="1"/>
</dbReference>
<dbReference type="Gene3D" id="3.40.50.300">
    <property type="entry name" value="P-loop containing nucleotide triphosphate hydrolases"/>
    <property type="match status" value="1"/>
</dbReference>